<sequence>MQCPFVLVAFFALMLLFSSGLKTMFRVLATAKAVRWMLDSPRNAPRYQILALRISDQALFGSVVELPGFVSIKEAMISPIL</sequence>
<name>A0A6B0TWQ1_IXORI</name>
<organism evidence="1">
    <name type="scientific">Ixodes ricinus</name>
    <name type="common">Common tick</name>
    <name type="synonym">Acarus ricinus</name>
    <dbReference type="NCBI Taxonomy" id="34613"/>
    <lineage>
        <taxon>Eukaryota</taxon>
        <taxon>Metazoa</taxon>
        <taxon>Ecdysozoa</taxon>
        <taxon>Arthropoda</taxon>
        <taxon>Chelicerata</taxon>
        <taxon>Arachnida</taxon>
        <taxon>Acari</taxon>
        <taxon>Parasitiformes</taxon>
        <taxon>Ixodida</taxon>
        <taxon>Ixodoidea</taxon>
        <taxon>Ixodidae</taxon>
        <taxon>Ixodinae</taxon>
        <taxon>Ixodes</taxon>
    </lineage>
</organism>
<proteinExistence type="predicted"/>
<dbReference type="EMBL" id="GIFC01002389">
    <property type="protein sequence ID" value="MXU84472.1"/>
    <property type="molecule type" value="Transcribed_RNA"/>
</dbReference>
<reference evidence="1" key="1">
    <citation type="submission" date="2019-12" db="EMBL/GenBank/DDBJ databases">
        <title>An insight into the sialome of adult female Ixodes ricinus ticks feeding for 6 days.</title>
        <authorList>
            <person name="Perner J."/>
            <person name="Ribeiro J.M.C."/>
        </authorList>
    </citation>
    <scope>NUCLEOTIDE SEQUENCE</scope>
    <source>
        <strain evidence="1">Semi-engorged</strain>
        <tissue evidence="1">Salivary glands</tissue>
    </source>
</reference>
<evidence type="ECO:0000313" key="1">
    <source>
        <dbReference type="EMBL" id="MXU84472.1"/>
    </source>
</evidence>
<dbReference type="AlphaFoldDB" id="A0A6B0TWQ1"/>
<accession>A0A6B0TWQ1</accession>
<protein>
    <submittedName>
        <fullName evidence="1">Putative secreted protein</fullName>
    </submittedName>
</protein>